<comment type="caution">
    <text evidence="5">The sequence shown here is derived from an EMBL/GenBank/DDBJ whole genome shotgun (WGS) entry which is preliminary data.</text>
</comment>
<dbReference type="InterPro" id="IPR003593">
    <property type="entry name" value="AAA+_ATPase"/>
</dbReference>
<dbReference type="InterPro" id="IPR027417">
    <property type="entry name" value="P-loop_NTPase"/>
</dbReference>
<dbReference type="CDD" id="cd03255">
    <property type="entry name" value="ABC_MJ0796_LolCDE_FtsE"/>
    <property type="match status" value="1"/>
</dbReference>
<dbReference type="AlphaFoldDB" id="A0A4Y3QGL3"/>
<evidence type="ECO:0000259" key="4">
    <source>
        <dbReference type="PROSITE" id="PS50893"/>
    </source>
</evidence>
<keyword evidence="2" id="KW-0547">Nucleotide-binding</keyword>
<reference evidence="5 6" key="1">
    <citation type="submission" date="2019-06" db="EMBL/GenBank/DDBJ databases">
        <title>Whole genome shotgun sequence of Microbacterium testaceum NBRC 12675.</title>
        <authorList>
            <person name="Hosoyama A."/>
            <person name="Uohara A."/>
            <person name="Ohji S."/>
            <person name="Ichikawa N."/>
        </authorList>
    </citation>
    <scope>NUCLEOTIDE SEQUENCE [LARGE SCALE GENOMIC DNA]</scope>
    <source>
        <strain evidence="5 6">NBRC 12675</strain>
    </source>
</reference>
<dbReference type="InterPro" id="IPR003439">
    <property type="entry name" value="ABC_transporter-like_ATP-bd"/>
</dbReference>
<dbReference type="Pfam" id="PF00005">
    <property type="entry name" value="ABC_tran"/>
    <property type="match status" value="1"/>
</dbReference>
<dbReference type="GeneID" id="57142924"/>
<evidence type="ECO:0000313" key="5">
    <source>
        <dbReference type="EMBL" id="GEB44265.1"/>
    </source>
</evidence>
<dbReference type="PROSITE" id="PS00211">
    <property type="entry name" value="ABC_TRANSPORTER_1"/>
    <property type="match status" value="1"/>
</dbReference>
<dbReference type="Proteomes" id="UP000319525">
    <property type="component" value="Unassembled WGS sequence"/>
</dbReference>
<evidence type="ECO:0000256" key="3">
    <source>
        <dbReference type="ARBA" id="ARBA00022840"/>
    </source>
</evidence>
<dbReference type="InterPro" id="IPR015854">
    <property type="entry name" value="ABC_transpr_LolD-like"/>
</dbReference>
<evidence type="ECO:0000313" key="6">
    <source>
        <dbReference type="Proteomes" id="UP000319525"/>
    </source>
</evidence>
<dbReference type="PROSITE" id="PS50893">
    <property type="entry name" value="ABC_TRANSPORTER_2"/>
    <property type="match status" value="1"/>
</dbReference>
<name>A0A4Y3QGL3_MICTE</name>
<dbReference type="PANTHER" id="PTHR24220:SF659">
    <property type="entry name" value="TRANSPORTER, PUTATIVE-RELATED"/>
    <property type="match status" value="1"/>
</dbReference>
<dbReference type="InterPro" id="IPR017911">
    <property type="entry name" value="MacB-like_ATP-bd"/>
</dbReference>
<dbReference type="GO" id="GO:0005886">
    <property type="term" value="C:plasma membrane"/>
    <property type="evidence" value="ECO:0007669"/>
    <property type="project" value="TreeGrafter"/>
</dbReference>
<dbReference type="SMART" id="SM00382">
    <property type="entry name" value="AAA"/>
    <property type="match status" value="1"/>
</dbReference>
<gene>
    <name evidence="5" type="ORF">MTE01_02100</name>
</gene>
<evidence type="ECO:0000256" key="2">
    <source>
        <dbReference type="ARBA" id="ARBA00022741"/>
    </source>
</evidence>
<dbReference type="OrthoDB" id="9802264at2"/>
<accession>A0A4Y3QGL3</accession>
<proteinExistence type="predicted"/>
<keyword evidence="3 5" id="KW-0067">ATP-binding</keyword>
<organism evidence="5 6">
    <name type="scientific">Microbacterium testaceum</name>
    <name type="common">Aureobacterium testaceum</name>
    <name type="synonym">Brevibacterium testaceum</name>
    <dbReference type="NCBI Taxonomy" id="2033"/>
    <lineage>
        <taxon>Bacteria</taxon>
        <taxon>Bacillati</taxon>
        <taxon>Actinomycetota</taxon>
        <taxon>Actinomycetes</taxon>
        <taxon>Micrococcales</taxon>
        <taxon>Microbacteriaceae</taxon>
        <taxon>Microbacterium</taxon>
    </lineage>
</organism>
<evidence type="ECO:0000256" key="1">
    <source>
        <dbReference type="ARBA" id="ARBA00022448"/>
    </source>
</evidence>
<feature type="domain" description="ABC transporter" evidence="4">
    <location>
        <begin position="2"/>
        <end position="231"/>
    </location>
</feature>
<dbReference type="InterPro" id="IPR017871">
    <property type="entry name" value="ABC_transporter-like_CS"/>
</dbReference>
<dbReference type="PANTHER" id="PTHR24220">
    <property type="entry name" value="IMPORT ATP-BINDING PROTEIN"/>
    <property type="match status" value="1"/>
</dbReference>
<dbReference type="GO" id="GO:0016887">
    <property type="term" value="F:ATP hydrolysis activity"/>
    <property type="evidence" value="ECO:0007669"/>
    <property type="project" value="InterPro"/>
</dbReference>
<keyword evidence="1" id="KW-0813">Transport</keyword>
<dbReference type="SUPFAM" id="SSF52540">
    <property type="entry name" value="P-loop containing nucleoside triphosphate hydrolases"/>
    <property type="match status" value="1"/>
</dbReference>
<protein>
    <submittedName>
        <fullName evidence="5">ABC transporter ATP-binding protein</fullName>
    </submittedName>
</protein>
<dbReference type="Gene3D" id="3.40.50.300">
    <property type="entry name" value="P-loop containing nucleotide triphosphate hydrolases"/>
    <property type="match status" value="1"/>
</dbReference>
<dbReference type="RefSeq" id="WP_141375216.1">
    <property type="nucleotide sequence ID" value="NZ_BJML01000001.1"/>
</dbReference>
<dbReference type="GO" id="GO:0022857">
    <property type="term" value="F:transmembrane transporter activity"/>
    <property type="evidence" value="ECO:0007669"/>
    <property type="project" value="TreeGrafter"/>
</dbReference>
<dbReference type="GO" id="GO:0005524">
    <property type="term" value="F:ATP binding"/>
    <property type="evidence" value="ECO:0007669"/>
    <property type="project" value="UniProtKB-KW"/>
</dbReference>
<sequence length="231" mass="24456">MIVVDHLHRTYGDGPDLLHANRDISLHVSSGEFVVLAGPSGSGKTTLLNIIGGLDTASSGSVRVDDVEVTALSPRALADFRRDRVGYVFQRSNLVSSLSVYDNAVLQLRLQKRLTRAARERTRALLEAVGLGDKLDALPAQLSGGQQQRAAIIRAVASDTALVVADEPTASLDSVSADGVLRLLRRLNDEHGVTILVSSHDDRVIETGRRVIHLTDGAIVSDSGAPSGGGL</sequence>
<dbReference type="EMBL" id="BJML01000001">
    <property type="protein sequence ID" value="GEB44265.1"/>
    <property type="molecule type" value="Genomic_DNA"/>
</dbReference>